<keyword evidence="5 8" id="KW-0812">Transmembrane</keyword>
<keyword evidence="6 8" id="KW-1133">Transmembrane helix</keyword>
<accession>A0A7D8UNK6</accession>
<evidence type="ECO:0000256" key="7">
    <source>
        <dbReference type="ARBA" id="ARBA00023136"/>
    </source>
</evidence>
<sequence>MNTSISIPPTYLADMPPVYNQLGHELVKATAFLLIPTELLYFSIYFHIKGFQKVYQALTFLSLGAFWLSPRFAPISCSPAQCLQNFAIAIGTMKLLDIFARRHSTRAYTGGGRKPADWLLSLMILTELRYESFTPNHIRIPRNQENFNEPLQLGIHIGVFTVLQSLPQNIPTVLAFEVQLSIYILWTSMQLLVRYKSSPALFGPLYLADSLSGFWSETWHNAFASPCTSLAYQPLRYSLPKYGVPIWIARSLGIIGAFGLMAIFHAYALAPILSKPEITRICLFFLLNGIATVAEAAVWGKKRHWVKALLAWIFETAVSSWTAAGMNFPNGLSKIPWRDICDASRY</sequence>
<evidence type="ECO:0000313" key="11">
    <source>
        <dbReference type="Proteomes" id="UP000481288"/>
    </source>
</evidence>
<dbReference type="OrthoDB" id="1077582at2759"/>
<comment type="caution">
    <text evidence="10">The sequence shown here is derived from an EMBL/GenBank/DDBJ whole genome shotgun (WGS) entry which is preliminary data.</text>
</comment>
<reference evidence="10 11" key="1">
    <citation type="submission" date="2018-05" db="EMBL/GenBank/DDBJ databases">
        <title>Whole genome sequencing for identification of molecular markers to develop diagnostic detection tools for the regulated plant pathogen Lachnellula willkommii.</title>
        <authorList>
            <person name="Giroux E."/>
            <person name="Bilodeau G."/>
        </authorList>
    </citation>
    <scope>NUCLEOTIDE SEQUENCE [LARGE SCALE GENOMIC DNA]</scope>
    <source>
        <strain evidence="10 11">CBS 625.97</strain>
    </source>
</reference>
<keyword evidence="10" id="KW-0012">Acyltransferase</keyword>
<dbReference type="InterPro" id="IPR044851">
    <property type="entry name" value="Wax_synthase"/>
</dbReference>
<dbReference type="InterPro" id="IPR032805">
    <property type="entry name" value="Wax_synthase_dom"/>
</dbReference>
<dbReference type="PANTHER" id="PTHR31595">
    <property type="entry name" value="LONG-CHAIN-ALCOHOL O-FATTY-ACYLTRANSFERASE 3-RELATED"/>
    <property type="match status" value="1"/>
</dbReference>
<evidence type="ECO:0000256" key="1">
    <source>
        <dbReference type="ARBA" id="ARBA00004141"/>
    </source>
</evidence>
<organism evidence="10 11">
    <name type="scientific">Lachnellula cervina</name>
    <dbReference type="NCBI Taxonomy" id="1316786"/>
    <lineage>
        <taxon>Eukaryota</taxon>
        <taxon>Fungi</taxon>
        <taxon>Dikarya</taxon>
        <taxon>Ascomycota</taxon>
        <taxon>Pezizomycotina</taxon>
        <taxon>Leotiomycetes</taxon>
        <taxon>Helotiales</taxon>
        <taxon>Lachnaceae</taxon>
        <taxon>Lachnellula</taxon>
    </lineage>
</organism>
<dbReference type="GO" id="GO:0006629">
    <property type="term" value="P:lipid metabolic process"/>
    <property type="evidence" value="ECO:0007669"/>
    <property type="project" value="InterPro"/>
</dbReference>
<feature type="domain" description="Wax synthase" evidence="9">
    <location>
        <begin position="199"/>
        <end position="286"/>
    </location>
</feature>
<evidence type="ECO:0000259" key="9">
    <source>
        <dbReference type="Pfam" id="PF13813"/>
    </source>
</evidence>
<keyword evidence="7 8" id="KW-0472">Membrane</keyword>
<gene>
    <name evidence="10" type="primary">AT7</name>
    <name evidence="10" type="ORF">LCER1_G004600</name>
</gene>
<comment type="pathway">
    <text evidence="2">Secondary metabolite biosynthesis.</text>
</comment>
<dbReference type="GO" id="GO:0016020">
    <property type="term" value="C:membrane"/>
    <property type="evidence" value="ECO:0007669"/>
    <property type="project" value="UniProtKB-SubCell"/>
</dbReference>
<keyword evidence="4 10" id="KW-0808">Transferase</keyword>
<evidence type="ECO:0000256" key="8">
    <source>
        <dbReference type="SAM" id="Phobius"/>
    </source>
</evidence>
<dbReference type="GO" id="GO:0008374">
    <property type="term" value="F:O-acyltransferase activity"/>
    <property type="evidence" value="ECO:0007669"/>
    <property type="project" value="InterPro"/>
</dbReference>
<evidence type="ECO:0000313" key="10">
    <source>
        <dbReference type="EMBL" id="TVY53474.1"/>
    </source>
</evidence>
<evidence type="ECO:0000256" key="6">
    <source>
        <dbReference type="ARBA" id="ARBA00022989"/>
    </source>
</evidence>
<comment type="subcellular location">
    <subcellularLocation>
        <location evidence="1">Membrane</location>
        <topology evidence="1">Multi-pass membrane protein</topology>
    </subcellularLocation>
</comment>
<comment type="similarity">
    <text evidence="3">Belongs to the wax synthase family.</text>
</comment>
<dbReference type="Proteomes" id="UP000481288">
    <property type="component" value="Unassembled WGS sequence"/>
</dbReference>
<name>A0A7D8UNK6_9HELO</name>
<feature type="transmembrane region" description="Helical" evidence="8">
    <location>
        <begin position="26"/>
        <end position="47"/>
    </location>
</feature>
<keyword evidence="11" id="KW-1185">Reference proteome</keyword>
<proteinExistence type="inferred from homology"/>
<evidence type="ECO:0000256" key="3">
    <source>
        <dbReference type="ARBA" id="ARBA00007282"/>
    </source>
</evidence>
<feature type="transmembrane region" description="Helical" evidence="8">
    <location>
        <begin position="247"/>
        <end position="269"/>
    </location>
</feature>
<protein>
    <submittedName>
        <fullName evidence="10">Putative long-chain-alcohol O-fatty-acyltransferase 7</fullName>
    </submittedName>
</protein>
<evidence type="ECO:0000256" key="2">
    <source>
        <dbReference type="ARBA" id="ARBA00005179"/>
    </source>
</evidence>
<dbReference type="AlphaFoldDB" id="A0A7D8UNK6"/>
<dbReference type="Pfam" id="PF13813">
    <property type="entry name" value="MBOAT_2"/>
    <property type="match status" value="1"/>
</dbReference>
<evidence type="ECO:0000256" key="4">
    <source>
        <dbReference type="ARBA" id="ARBA00022679"/>
    </source>
</evidence>
<dbReference type="EMBL" id="QGMG01000451">
    <property type="protein sequence ID" value="TVY53474.1"/>
    <property type="molecule type" value="Genomic_DNA"/>
</dbReference>
<evidence type="ECO:0000256" key="5">
    <source>
        <dbReference type="ARBA" id="ARBA00022692"/>
    </source>
</evidence>
<feature type="transmembrane region" description="Helical" evidence="8">
    <location>
        <begin position="281"/>
        <end position="299"/>
    </location>
</feature>
<dbReference type="PANTHER" id="PTHR31595:SF57">
    <property type="entry name" value="OS04G0481900 PROTEIN"/>
    <property type="match status" value="1"/>
</dbReference>